<accession>A0A9P6FCN5</accession>
<sequence length="198" mass="22305">MDQKSTPSFHYPHPEKFQGKRDGFSALTWLRSVRRYFLATSTPENIKTVVAASLLGEEAGQWFDGSSLPDDTSFPEFERRFKLAYIPSDFDSVLRSRLATLRMSTTVDAHVAEARRLLTALLADASSDLTRIELQKLAHVSFLEGCPKSLQQLLRALMVSQTLSVYQLFEAAEQYDRVYNFTPDGKNSGLLGFRSTQA</sequence>
<protein>
    <recommendedName>
        <fullName evidence="3">Retrotransposon gag domain-containing protein</fullName>
    </recommendedName>
</protein>
<gene>
    <name evidence="1" type="ORF">BGW38_009645</name>
</gene>
<dbReference type="Proteomes" id="UP000780801">
    <property type="component" value="Unassembled WGS sequence"/>
</dbReference>
<keyword evidence="2" id="KW-1185">Reference proteome</keyword>
<comment type="caution">
    <text evidence="1">The sequence shown here is derived from an EMBL/GenBank/DDBJ whole genome shotgun (WGS) entry which is preliminary data.</text>
</comment>
<dbReference type="AlphaFoldDB" id="A0A9P6FCN5"/>
<reference evidence="1" key="1">
    <citation type="journal article" date="2020" name="Fungal Divers.">
        <title>Resolving the Mortierellaceae phylogeny through synthesis of multi-gene phylogenetics and phylogenomics.</title>
        <authorList>
            <person name="Vandepol N."/>
            <person name="Liber J."/>
            <person name="Desiro A."/>
            <person name="Na H."/>
            <person name="Kennedy M."/>
            <person name="Barry K."/>
            <person name="Grigoriev I.V."/>
            <person name="Miller A.N."/>
            <person name="O'Donnell K."/>
            <person name="Stajich J.E."/>
            <person name="Bonito G."/>
        </authorList>
    </citation>
    <scope>NUCLEOTIDE SEQUENCE</scope>
    <source>
        <strain evidence="1">KOD1015</strain>
    </source>
</reference>
<evidence type="ECO:0000313" key="2">
    <source>
        <dbReference type="Proteomes" id="UP000780801"/>
    </source>
</evidence>
<dbReference type="EMBL" id="JAABOA010007202">
    <property type="protein sequence ID" value="KAF9547106.1"/>
    <property type="molecule type" value="Genomic_DNA"/>
</dbReference>
<dbReference type="OrthoDB" id="2419627at2759"/>
<evidence type="ECO:0008006" key="3">
    <source>
        <dbReference type="Google" id="ProtNLM"/>
    </source>
</evidence>
<organism evidence="1 2">
    <name type="scientific">Lunasporangiospora selenospora</name>
    <dbReference type="NCBI Taxonomy" id="979761"/>
    <lineage>
        <taxon>Eukaryota</taxon>
        <taxon>Fungi</taxon>
        <taxon>Fungi incertae sedis</taxon>
        <taxon>Mucoromycota</taxon>
        <taxon>Mortierellomycotina</taxon>
        <taxon>Mortierellomycetes</taxon>
        <taxon>Mortierellales</taxon>
        <taxon>Mortierellaceae</taxon>
        <taxon>Lunasporangiospora</taxon>
    </lineage>
</organism>
<evidence type="ECO:0000313" key="1">
    <source>
        <dbReference type="EMBL" id="KAF9547106.1"/>
    </source>
</evidence>
<name>A0A9P6FCN5_9FUNG</name>
<proteinExistence type="predicted"/>